<feature type="transmembrane region" description="Helical" evidence="6">
    <location>
        <begin position="130"/>
        <end position="151"/>
    </location>
</feature>
<feature type="transmembrane region" description="Helical" evidence="6">
    <location>
        <begin position="474"/>
        <end position="497"/>
    </location>
</feature>
<dbReference type="Pfam" id="PF13181">
    <property type="entry name" value="TPR_8"/>
    <property type="match status" value="1"/>
</dbReference>
<dbReference type="EMBL" id="MGFS01000027">
    <property type="protein sequence ID" value="OGM11001.1"/>
    <property type="molecule type" value="Genomic_DNA"/>
</dbReference>
<keyword evidence="4 6" id="KW-0472">Membrane</keyword>
<comment type="caution">
    <text evidence="8">The sequence shown here is derived from an EMBL/GenBank/DDBJ whole genome shotgun (WGS) entry which is preliminary data.</text>
</comment>
<dbReference type="Proteomes" id="UP000177053">
    <property type="component" value="Unassembled WGS sequence"/>
</dbReference>
<dbReference type="PROSITE" id="PS50005">
    <property type="entry name" value="TPR"/>
    <property type="match status" value="1"/>
</dbReference>
<evidence type="ECO:0000256" key="2">
    <source>
        <dbReference type="ARBA" id="ARBA00022692"/>
    </source>
</evidence>
<evidence type="ECO:0000256" key="4">
    <source>
        <dbReference type="ARBA" id="ARBA00023136"/>
    </source>
</evidence>
<feature type="transmembrane region" description="Helical" evidence="6">
    <location>
        <begin position="37"/>
        <end position="58"/>
    </location>
</feature>
<evidence type="ECO:0000313" key="9">
    <source>
        <dbReference type="Proteomes" id="UP000177053"/>
    </source>
</evidence>
<feature type="repeat" description="TPR" evidence="5">
    <location>
        <begin position="623"/>
        <end position="656"/>
    </location>
</feature>
<dbReference type="PROSITE" id="PS50293">
    <property type="entry name" value="TPR_REGION"/>
    <property type="match status" value="1"/>
</dbReference>
<feature type="transmembrane region" description="Helical" evidence="6">
    <location>
        <begin position="99"/>
        <end position="118"/>
    </location>
</feature>
<dbReference type="PANTHER" id="PTHR37422:SF13">
    <property type="entry name" value="LIPOPOLYSACCHARIDE BIOSYNTHESIS PROTEIN PA4999-RELATED"/>
    <property type="match status" value="1"/>
</dbReference>
<feature type="transmembrane region" description="Helical" evidence="6">
    <location>
        <begin position="421"/>
        <end position="454"/>
    </location>
</feature>
<feature type="transmembrane region" description="Helical" evidence="6">
    <location>
        <begin position="70"/>
        <end position="87"/>
    </location>
</feature>
<accession>A0A1F7X7P5</accession>
<proteinExistence type="predicted"/>
<keyword evidence="2 6" id="KW-0812">Transmembrane</keyword>
<dbReference type="SUPFAM" id="SSF48452">
    <property type="entry name" value="TPR-like"/>
    <property type="match status" value="1"/>
</dbReference>
<feature type="transmembrane region" description="Helical" evidence="6">
    <location>
        <begin position="203"/>
        <end position="221"/>
    </location>
</feature>
<feature type="transmembrane region" description="Helical" evidence="6">
    <location>
        <begin position="257"/>
        <end position="277"/>
    </location>
</feature>
<feature type="transmembrane region" description="Helical" evidence="6">
    <location>
        <begin position="380"/>
        <end position="401"/>
    </location>
</feature>
<dbReference type="InterPro" id="IPR011990">
    <property type="entry name" value="TPR-like_helical_dom_sf"/>
</dbReference>
<feature type="domain" description="O-antigen ligase-related" evidence="7">
    <location>
        <begin position="215"/>
        <end position="384"/>
    </location>
</feature>
<sequence>MLSAITNAISVCYYLLFFFVPLVLFPKTSELFEFNKIVLTYILTTAIICFWITKSILAKKIIFKRTFLDIPLLIFLGSQFLSTLTSIDFRTSLFGYYSRYHGGFISILCYSFLYWAYVSNLNKEKAFRTIYFLLASAVLVSLYGVLEHFGIDKEIWVQDVQNRVFSTLGQPNWLAAWLVAIMPITWALSLFKGQTLENHSLKLNKGLTLVLSGVYFLTLLYTKSRSGILAFTVSLLTFWGLILIIKRAEFFKKPILSKFLILNCLFLILVLFVGTPWTPSINNIIAKNKPTETIPTTTVTAPALETGGTESGEIRKIVWQGAIDVWKNYPILGTGVETFAFSYYQFRPIAHNLVSEWDFLYNKAHNEYLNILATTGTVGFISYFVLVVLIIVQISNFKFLISKQDPNHKSQNSKQSEIEPIHIALLAGFTSILVTNFFGFSVVPVGILFFLYPAIAVSIKPESGRVEEYKLEKITYILKVGMFISCSLTLLLCYSIFKYWYADYLYSQGINHNDAGNYVQAQNYLKRAIKYSSKEAIFWSELSEVDTSLALIAEDQKDEQKAKFFADKAIEESSYAIKYSPRNVNILRKRASMFIKLSILNPSYLLSAKETLLLATEFAPTEAKLFYNLGLTYLRTGESEKAIEILEKTVEMKANYRDARFALALVYIDEGKKDKAKEQLEYILAKISPEDNLVKQELEEIKN</sequence>
<dbReference type="SMART" id="SM00028">
    <property type="entry name" value="TPR"/>
    <property type="match status" value="3"/>
</dbReference>
<evidence type="ECO:0000259" key="7">
    <source>
        <dbReference type="Pfam" id="PF04932"/>
    </source>
</evidence>
<evidence type="ECO:0000256" key="5">
    <source>
        <dbReference type="PROSITE-ProRule" id="PRU00339"/>
    </source>
</evidence>
<keyword evidence="5" id="KW-0802">TPR repeat</keyword>
<dbReference type="GO" id="GO:0005886">
    <property type="term" value="C:plasma membrane"/>
    <property type="evidence" value="ECO:0007669"/>
    <property type="project" value="InterPro"/>
</dbReference>
<dbReference type="AlphaFoldDB" id="A0A1F7X7P5"/>
<reference evidence="8 9" key="1">
    <citation type="journal article" date="2016" name="Nat. Commun.">
        <title>Thousands of microbial genomes shed light on interconnected biogeochemical processes in an aquifer system.</title>
        <authorList>
            <person name="Anantharaman K."/>
            <person name="Brown C.T."/>
            <person name="Hug L.A."/>
            <person name="Sharon I."/>
            <person name="Castelle C.J."/>
            <person name="Probst A.J."/>
            <person name="Thomas B.C."/>
            <person name="Singh A."/>
            <person name="Wilkins M.J."/>
            <person name="Karaoz U."/>
            <person name="Brodie E.L."/>
            <person name="Williams K.H."/>
            <person name="Hubbard S.S."/>
            <person name="Banfield J.F."/>
        </authorList>
    </citation>
    <scope>NUCLEOTIDE SEQUENCE [LARGE SCALE GENOMIC DNA]</scope>
</reference>
<feature type="transmembrane region" description="Helical" evidence="6">
    <location>
        <begin position="171"/>
        <end position="191"/>
    </location>
</feature>
<dbReference type="PANTHER" id="PTHR37422">
    <property type="entry name" value="TEICHURONIC ACID BIOSYNTHESIS PROTEIN TUAE"/>
    <property type="match status" value="1"/>
</dbReference>
<protein>
    <recommendedName>
        <fullName evidence="7">O-antigen ligase-related domain-containing protein</fullName>
    </recommendedName>
</protein>
<dbReference type="InterPro" id="IPR019734">
    <property type="entry name" value="TPR_rpt"/>
</dbReference>
<evidence type="ECO:0000313" key="8">
    <source>
        <dbReference type="EMBL" id="OGM11001.1"/>
    </source>
</evidence>
<evidence type="ECO:0000256" key="6">
    <source>
        <dbReference type="SAM" id="Phobius"/>
    </source>
</evidence>
<feature type="transmembrane region" description="Helical" evidence="6">
    <location>
        <begin position="7"/>
        <end position="25"/>
    </location>
</feature>
<feature type="transmembrane region" description="Helical" evidence="6">
    <location>
        <begin position="227"/>
        <end position="245"/>
    </location>
</feature>
<dbReference type="Pfam" id="PF04932">
    <property type="entry name" value="Wzy_C"/>
    <property type="match status" value="1"/>
</dbReference>
<dbReference type="Gene3D" id="1.25.40.10">
    <property type="entry name" value="Tetratricopeptide repeat domain"/>
    <property type="match status" value="2"/>
</dbReference>
<gene>
    <name evidence="8" type="ORF">A2Z22_04010</name>
</gene>
<keyword evidence="3 6" id="KW-1133">Transmembrane helix</keyword>
<dbReference type="InterPro" id="IPR007016">
    <property type="entry name" value="O-antigen_ligase-rel_domated"/>
</dbReference>
<dbReference type="InterPro" id="IPR051533">
    <property type="entry name" value="WaaL-like"/>
</dbReference>
<comment type="subcellular location">
    <subcellularLocation>
        <location evidence="1">Membrane</location>
        <topology evidence="1">Multi-pass membrane protein</topology>
    </subcellularLocation>
</comment>
<dbReference type="PRINTS" id="PR00342">
    <property type="entry name" value="RHESUSRHD"/>
</dbReference>
<evidence type="ECO:0000256" key="3">
    <source>
        <dbReference type="ARBA" id="ARBA00022989"/>
    </source>
</evidence>
<evidence type="ECO:0000256" key="1">
    <source>
        <dbReference type="ARBA" id="ARBA00004141"/>
    </source>
</evidence>
<name>A0A1F7X7P5_9BACT</name>
<dbReference type="InterPro" id="IPR002229">
    <property type="entry name" value="RhesusRHD"/>
</dbReference>
<organism evidence="8 9">
    <name type="scientific">Candidatus Woesebacteria bacterium RBG_16_34_12</name>
    <dbReference type="NCBI Taxonomy" id="1802480"/>
    <lineage>
        <taxon>Bacteria</taxon>
        <taxon>Candidatus Woeseibacteriota</taxon>
    </lineage>
</organism>